<name>A0ABW4FIW0_9PSEU</name>
<feature type="region of interest" description="Disordered" evidence="1">
    <location>
        <begin position="1"/>
        <end position="21"/>
    </location>
</feature>
<keyword evidence="2" id="KW-1133">Transmembrane helix</keyword>
<evidence type="ECO:0000256" key="2">
    <source>
        <dbReference type="SAM" id="Phobius"/>
    </source>
</evidence>
<gene>
    <name evidence="3" type="ORF">ACFSCY_12440</name>
</gene>
<feature type="transmembrane region" description="Helical" evidence="2">
    <location>
        <begin position="114"/>
        <end position="135"/>
    </location>
</feature>
<sequence length="206" mass="20809">MTARALRRRAPEPTGSGRGWKEQTRRVSELCLLGIVATVLCLPVLTVGAVVATLSTVVAHWIDHDDLPPLRDMGAEFVRRLAPGAVASAAGGLATLVVVRQVQWLASGAVPGGSPVLVALLAAAAVLLTVVLLAVPRLAGGGTWRTAVTGGWHALLGRPAAGGAALGVTLVAGLLAVLLPGTVLLLPALLVLALHAVHRALVPGAP</sequence>
<protein>
    <submittedName>
        <fullName evidence="3">YesL family protein</fullName>
    </submittedName>
</protein>
<dbReference type="EMBL" id="JBHUCP010000007">
    <property type="protein sequence ID" value="MFD1530252.1"/>
    <property type="molecule type" value="Genomic_DNA"/>
</dbReference>
<accession>A0ABW4FIW0</accession>
<keyword evidence="2" id="KW-0472">Membrane</keyword>
<keyword evidence="2" id="KW-0812">Transmembrane</keyword>
<feature type="transmembrane region" description="Helical" evidence="2">
    <location>
        <begin position="30"/>
        <end position="62"/>
    </location>
</feature>
<feature type="transmembrane region" description="Helical" evidence="2">
    <location>
        <begin position="82"/>
        <end position="102"/>
    </location>
</feature>
<keyword evidence="4" id="KW-1185">Reference proteome</keyword>
<dbReference type="Proteomes" id="UP001597145">
    <property type="component" value="Unassembled WGS sequence"/>
</dbReference>
<evidence type="ECO:0000313" key="4">
    <source>
        <dbReference type="Proteomes" id="UP001597145"/>
    </source>
</evidence>
<evidence type="ECO:0000256" key="1">
    <source>
        <dbReference type="SAM" id="MobiDB-lite"/>
    </source>
</evidence>
<reference evidence="4" key="1">
    <citation type="journal article" date="2019" name="Int. J. Syst. Evol. Microbiol.">
        <title>The Global Catalogue of Microorganisms (GCM) 10K type strain sequencing project: providing services to taxonomists for standard genome sequencing and annotation.</title>
        <authorList>
            <consortium name="The Broad Institute Genomics Platform"/>
            <consortium name="The Broad Institute Genome Sequencing Center for Infectious Disease"/>
            <person name="Wu L."/>
            <person name="Ma J."/>
        </authorList>
    </citation>
    <scope>NUCLEOTIDE SEQUENCE [LARGE SCALE GENOMIC DNA]</scope>
    <source>
        <strain evidence="4">JCM 12165</strain>
    </source>
</reference>
<dbReference type="RefSeq" id="WP_343977143.1">
    <property type="nucleotide sequence ID" value="NZ_BAAAJG010000008.1"/>
</dbReference>
<comment type="caution">
    <text evidence="3">The sequence shown here is derived from an EMBL/GenBank/DDBJ whole genome shotgun (WGS) entry which is preliminary data.</text>
</comment>
<evidence type="ECO:0000313" key="3">
    <source>
        <dbReference type="EMBL" id="MFD1530252.1"/>
    </source>
</evidence>
<feature type="transmembrane region" description="Helical" evidence="2">
    <location>
        <begin position="164"/>
        <end position="194"/>
    </location>
</feature>
<organism evidence="3 4">
    <name type="scientific">Pseudonocardia aurantiaca</name>
    <dbReference type="NCBI Taxonomy" id="75290"/>
    <lineage>
        <taxon>Bacteria</taxon>
        <taxon>Bacillati</taxon>
        <taxon>Actinomycetota</taxon>
        <taxon>Actinomycetes</taxon>
        <taxon>Pseudonocardiales</taxon>
        <taxon>Pseudonocardiaceae</taxon>
        <taxon>Pseudonocardia</taxon>
    </lineage>
</organism>
<proteinExistence type="predicted"/>